<dbReference type="GO" id="GO:1990699">
    <property type="term" value="F:palmitoleyl hydrolase activity"/>
    <property type="evidence" value="ECO:0007669"/>
    <property type="project" value="TreeGrafter"/>
</dbReference>
<dbReference type="InterPro" id="IPR004963">
    <property type="entry name" value="PAE/NOTUM"/>
</dbReference>
<dbReference type="AlphaFoldDB" id="A0A8B7BEM3"/>
<dbReference type="OrthoDB" id="2015280at2759"/>
<organism evidence="2 3">
    <name type="scientific">Orycteropus afer afer</name>
    <dbReference type="NCBI Taxonomy" id="1230840"/>
    <lineage>
        <taxon>Eukaryota</taxon>
        <taxon>Metazoa</taxon>
        <taxon>Chordata</taxon>
        <taxon>Craniata</taxon>
        <taxon>Vertebrata</taxon>
        <taxon>Euteleostomi</taxon>
        <taxon>Mammalia</taxon>
        <taxon>Eutheria</taxon>
        <taxon>Afrotheria</taxon>
        <taxon>Tubulidentata</taxon>
        <taxon>Orycteropodidae</taxon>
        <taxon>Orycteropus</taxon>
    </lineage>
</organism>
<evidence type="ECO:0000313" key="2">
    <source>
        <dbReference type="Proteomes" id="UP000694850"/>
    </source>
</evidence>
<sequence length="812" mass="89005">MRTSGRRRPRPRPWPRSRSAWSCPTCPRSSSPAAPFGERRSPSKGRTLRASRSRHPCVAAALREPAPRVPRARGWRGEDQAQSPVPSRPLAPGAPWPGPQPAPTTLLTRRLSPPRLGRVRHLGSLSTALCDHPVPSLSPPPVCSRHGAGSALPARNHCPGSVPSSGGPVGVVAARGPPGSDRTGAEARKRVDGMGGKSSESQRVHLSSLPASTHHSSRYRGPQPTQVPGGRRHLPPQLNDFHNQAAFTQGPRLLSGHQESDCCQRLPLASPEQVSELTNSEGSAGVDIREQSQAQTSAQLGLTAAGQQDGAYCEHSLTPAWLSVPAQADSGTLKSCSGRSQSCWVSHWSCQDLASWHANMVLSRPLPSSWEQTAVEGNMDSFMAQVKSLAQSLYPCSAQQLNQDLRLHLLLNTSVTCNDGSPAGYYLKESKGSRRWLLFLEGGWYCFNRENCDSRYDSMRRLMSSKDWPRTRTGTGILSSQPEENPHWWNANMVFIPYCSSDVWSGASSKPEKNEYAFMGALIIREVVQELLGKGLSGARVLLLAGSSAGGTGVLLNVDRVAEQLAELGYSAIQVRGLADSGWFLDNKQYRRTDCVDTVTCAPTEAIRRGVRYWKGVVPERCRRQFKEGEEWNCFFGYKVYPTLRCPVFVVQWLFDEAQLAVDNVHLTGQPVQEGQWLYIQDLGRQLRDTLKGVAASFAPACLSHEIITRSHWTDVQVKGTSLPRALQCWDRSLQDSHRASRAPLKGCPIHLVDSCPWPHCNPSCPTIRDQFTGQEMNVAQFLMHVGFDVQTVAQQQGLDPGTLLGMLSNGS</sequence>
<dbReference type="Pfam" id="PF03283">
    <property type="entry name" value="PAE"/>
    <property type="match status" value="1"/>
</dbReference>
<dbReference type="PANTHER" id="PTHR21562">
    <property type="entry name" value="NOTUM-RELATED"/>
    <property type="match status" value="1"/>
</dbReference>
<dbReference type="GO" id="GO:0090090">
    <property type="term" value="P:negative regulation of canonical Wnt signaling pathway"/>
    <property type="evidence" value="ECO:0007669"/>
    <property type="project" value="TreeGrafter"/>
</dbReference>
<reference evidence="3" key="1">
    <citation type="submission" date="2025-08" db="UniProtKB">
        <authorList>
            <consortium name="RefSeq"/>
        </authorList>
    </citation>
    <scope>IDENTIFICATION</scope>
</reference>
<comment type="similarity">
    <text evidence="1">Belongs to the pectinacetylesterase family. Notum subfamily.</text>
</comment>
<dbReference type="RefSeq" id="XP_007957756.2">
    <property type="nucleotide sequence ID" value="XM_007959565.2"/>
</dbReference>
<dbReference type="GeneID" id="103213823"/>
<dbReference type="Proteomes" id="UP000694850">
    <property type="component" value="Unplaced"/>
</dbReference>
<keyword evidence="2" id="KW-1185">Reference proteome</keyword>
<gene>
    <name evidence="3" type="primary">NOTUM</name>
</gene>
<evidence type="ECO:0000256" key="1">
    <source>
        <dbReference type="ARBA" id="ARBA00010213"/>
    </source>
</evidence>
<protein>
    <submittedName>
        <fullName evidence="3">Palmitoleoyl-protein carboxylesterase NOTUM</fullName>
    </submittedName>
</protein>
<dbReference type="PANTHER" id="PTHR21562:SF7">
    <property type="entry name" value="PALMITOLEOYL-PROTEIN CARBOXYLESTERASE NOTUM"/>
    <property type="match status" value="1"/>
</dbReference>
<evidence type="ECO:0000313" key="3">
    <source>
        <dbReference type="RefSeq" id="XP_007957756.2"/>
    </source>
</evidence>
<accession>A0A8B7BEM3</accession>
<name>A0A8B7BEM3_ORYAF</name>
<dbReference type="CTD" id="147111"/>
<proteinExistence type="inferred from homology"/>